<dbReference type="Proteomes" id="UP000070620">
    <property type="component" value="Unassembled WGS sequence"/>
</dbReference>
<organism evidence="1 2">
    <name type="scientific">Micromonospora rosaria</name>
    <dbReference type="NCBI Taxonomy" id="47874"/>
    <lineage>
        <taxon>Bacteria</taxon>
        <taxon>Bacillati</taxon>
        <taxon>Actinomycetota</taxon>
        <taxon>Actinomycetes</taxon>
        <taxon>Micromonosporales</taxon>
        <taxon>Micromonosporaceae</taxon>
        <taxon>Micromonospora</taxon>
    </lineage>
</organism>
<sequence length="180" mass="19217">MTDENGEDRVEVRLPAGLPLNAGTPNGVQVRGLSWDQQGVDQAETPSGLVAGSGERGVETEWDAGTLDSAITWLETHASYLWRLSHNMVEIKDTLGGDTGAGGQNSPFGSFDGARELAQRHSGLYTSTERNLRTLSDDLYSAADALREVKRNYEDAEGANAVTAQEMTRMLNSAASGDAS</sequence>
<dbReference type="RefSeq" id="WP_067372456.1">
    <property type="nucleotide sequence ID" value="NZ_JBIUBN010000003.1"/>
</dbReference>
<evidence type="ECO:0008006" key="3">
    <source>
        <dbReference type="Google" id="ProtNLM"/>
    </source>
</evidence>
<reference evidence="1 2" key="1">
    <citation type="submission" date="2016-01" db="EMBL/GenBank/DDBJ databases">
        <title>Whole genome sequence and analysis of Micromonospora rosaria DSM 803, which can produce antibacterial substance rosamicin.</title>
        <authorList>
            <person name="Yang H."/>
            <person name="He X."/>
            <person name="Zhu D."/>
        </authorList>
    </citation>
    <scope>NUCLEOTIDE SEQUENCE [LARGE SCALE GENOMIC DNA]</scope>
    <source>
        <strain evidence="1 2">DSM 803</strain>
    </source>
</reference>
<accession>A0A136PJY9</accession>
<evidence type="ECO:0000313" key="1">
    <source>
        <dbReference type="EMBL" id="KXK58742.1"/>
    </source>
</evidence>
<dbReference type="OrthoDB" id="3381842at2"/>
<comment type="caution">
    <text evidence="1">The sequence shown here is derived from an EMBL/GenBank/DDBJ whole genome shotgun (WGS) entry which is preliminary data.</text>
</comment>
<proteinExistence type="predicted"/>
<gene>
    <name evidence="1" type="ORF">AWW66_28030</name>
</gene>
<dbReference type="AlphaFoldDB" id="A0A136PJY9"/>
<name>A0A136PJY9_9ACTN</name>
<dbReference type="EMBL" id="LRQV01000160">
    <property type="protein sequence ID" value="KXK58742.1"/>
    <property type="molecule type" value="Genomic_DNA"/>
</dbReference>
<keyword evidence="2" id="KW-1185">Reference proteome</keyword>
<protein>
    <recommendedName>
        <fullName evidence="3">PE domain-containing protein</fullName>
    </recommendedName>
</protein>
<evidence type="ECO:0000313" key="2">
    <source>
        <dbReference type="Proteomes" id="UP000070620"/>
    </source>
</evidence>